<dbReference type="PANTHER" id="PTHR44688">
    <property type="entry name" value="DNA-BINDING TRANSCRIPTIONAL ACTIVATOR DEVR_DOSR"/>
    <property type="match status" value="1"/>
</dbReference>
<keyword evidence="1" id="KW-0805">Transcription regulation</keyword>
<gene>
    <name evidence="4" type="ORF">GS424_003675</name>
</gene>
<reference evidence="4 5" key="1">
    <citation type="submission" date="2020-10" db="EMBL/GenBank/DDBJ databases">
        <title>Eggerthella sp. nov., isolated from human feces.</title>
        <authorList>
            <person name="Yajun G."/>
        </authorList>
    </citation>
    <scope>NUCLEOTIDE SEQUENCE [LARGE SCALE GENOMIC DNA]</scope>
    <source>
        <strain evidence="4 5">HF-1101</strain>
    </source>
</reference>
<keyword evidence="3" id="KW-0804">Transcription</keyword>
<dbReference type="Gene3D" id="1.20.1250.20">
    <property type="entry name" value="MFS general substrate transporter like domains"/>
    <property type="match status" value="1"/>
</dbReference>
<dbReference type="Gene3D" id="1.10.10.10">
    <property type="entry name" value="Winged helix-like DNA-binding domain superfamily/Winged helix DNA-binding domain"/>
    <property type="match status" value="1"/>
</dbReference>
<dbReference type="CDD" id="cd06170">
    <property type="entry name" value="LuxR_C_like"/>
    <property type="match status" value="1"/>
</dbReference>
<dbReference type="Proteomes" id="UP000478463">
    <property type="component" value="Chromosome"/>
</dbReference>
<dbReference type="GO" id="GO:0006355">
    <property type="term" value="P:regulation of DNA-templated transcription"/>
    <property type="evidence" value="ECO:0007669"/>
    <property type="project" value="InterPro"/>
</dbReference>
<evidence type="ECO:0000313" key="5">
    <source>
        <dbReference type="Proteomes" id="UP000478463"/>
    </source>
</evidence>
<dbReference type="SMART" id="SM00421">
    <property type="entry name" value="HTH_LUXR"/>
    <property type="match status" value="1"/>
</dbReference>
<dbReference type="PRINTS" id="PR00038">
    <property type="entry name" value="HTHLUXR"/>
</dbReference>
<evidence type="ECO:0000256" key="2">
    <source>
        <dbReference type="ARBA" id="ARBA00023125"/>
    </source>
</evidence>
<dbReference type="GO" id="GO:0003677">
    <property type="term" value="F:DNA binding"/>
    <property type="evidence" value="ECO:0007669"/>
    <property type="project" value="UniProtKB-KW"/>
</dbReference>
<dbReference type="Pfam" id="PF00196">
    <property type="entry name" value="GerE"/>
    <property type="match status" value="1"/>
</dbReference>
<name>A0A6L7IVU6_9ACTN</name>
<dbReference type="InterPro" id="IPR036388">
    <property type="entry name" value="WH-like_DNA-bd_sf"/>
</dbReference>
<evidence type="ECO:0000256" key="3">
    <source>
        <dbReference type="ARBA" id="ARBA00023163"/>
    </source>
</evidence>
<evidence type="ECO:0000313" key="4">
    <source>
        <dbReference type="EMBL" id="QOS69947.1"/>
    </source>
</evidence>
<dbReference type="EMBL" id="CP063310">
    <property type="protein sequence ID" value="QOS69947.1"/>
    <property type="molecule type" value="Genomic_DNA"/>
</dbReference>
<proteinExistence type="predicted"/>
<keyword evidence="2" id="KW-0238">DNA-binding</keyword>
<dbReference type="InterPro" id="IPR000792">
    <property type="entry name" value="Tscrpt_reg_LuxR_C"/>
</dbReference>
<dbReference type="PROSITE" id="PS50043">
    <property type="entry name" value="HTH_LUXR_2"/>
    <property type="match status" value="1"/>
</dbReference>
<dbReference type="InterPro" id="IPR016032">
    <property type="entry name" value="Sig_transdc_resp-reg_C-effctor"/>
</dbReference>
<accession>A0A6L7IVU6</accession>
<dbReference type="PANTHER" id="PTHR44688:SF16">
    <property type="entry name" value="DNA-BINDING TRANSCRIPTIONAL ACTIVATOR DEVR_DOSR"/>
    <property type="match status" value="1"/>
</dbReference>
<sequence length="471" mass="49644">MSPPATAALIVGVACLFSTLLIYSGTVISFLRFEHAELFMGTFAETTLLAATLFGALFVGLSLTGKRLPFMLLGAGGGILYLCCALAFAYFSWFGSPDDAPIIALSTAVALGDACLALAWGRICARFKIKRALVAVSLASMLSAGICFLYAVLPLPGVTVLFVLSSIVAVIVPLAFSGMAHDGDEAAPERPEGRTASATIASLADVIVAPGLGLLVFAFAMAVMRTAFNESQDAYLAALALDAAALLAYTALRKKRFALRGGMHQTFLPLMAMVLLAATSISASVGSGSALVSFLTYALYALAAILTLATLCAIANAGEFSADLVFSTAVLLFCAASFAGQSFASVLDDDLVHVAVTVTTTLYAFVMVLSSYVRRTRDARDEPRAAERIEDEATPARSLDRCAQLAAAHNLTAREQEILAYLAEGHSGAYISDVLFISPNTVRTHIHNIYRKLDVSSREDILRLTKSATTV</sequence>
<dbReference type="AlphaFoldDB" id="A0A6L7IVU6"/>
<dbReference type="KEGG" id="egd:GS424_003675"/>
<dbReference type="InterPro" id="IPR036259">
    <property type="entry name" value="MFS_trans_sf"/>
</dbReference>
<evidence type="ECO:0000256" key="1">
    <source>
        <dbReference type="ARBA" id="ARBA00023015"/>
    </source>
</evidence>
<protein>
    <submittedName>
        <fullName evidence="4">LuxR family transcriptional regulator</fullName>
    </submittedName>
</protein>
<dbReference type="SUPFAM" id="SSF46894">
    <property type="entry name" value="C-terminal effector domain of the bipartite response regulators"/>
    <property type="match status" value="1"/>
</dbReference>
<organism evidence="4 5">
    <name type="scientific">Eggerthella guodeyinii</name>
    <dbReference type="NCBI Taxonomy" id="2690837"/>
    <lineage>
        <taxon>Bacteria</taxon>
        <taxon>Bacillati</taxon>
        <taxon>Actinomycetota</taxon>
        <taxon>Coriobacteriia</taxon>
        <taxon>Eggerthellales</taxon>
        <taxon>Eggerthellaceae</taxon>
        <taxon>Eggerthella</taxon>
    </lineage>
</organism>